<feature type="transmembrane region" description="Helical" evidence="1">
    <location>
        <begin position="52"/>
        <end position="70"/>
    </location>
</feature>
<keyword evidence="1" id="KW-0812">Transmembrane</keyword>
<proteinExistence type="predicted"/>
<dbReference type="Pfam" id="PF07331">
    <property type="entry name" value="TctB"/>
    <property type="match status" value="1"/>
</dbReference>
<organism evidence="3 4">
    <name type="scientific">Natronocella acetinitrilica</name>
    <dbReference type="NCBI Taxonomy" id="414046"/>
    <lineage>
        <taxon>Bacteria</taxon>
        <taxon>Pseudomonadati</taxon>
        <taxon>Pseudomonadota</taxon>
        <taxon>Gammaproteobacteria</taxon>
        <taxon>Chromatiales</taxon>
        <taxon>Ectothiorhodospiraceae</taxon>
        <taxon>Natronocella</taxon>
    </lineage>
</organism>
<reference evidence="3" key="1">
    <citation type="submission" date="2022-03" db="EMBL/GenBank/DDBJ databases">
        <title>Genomic Encyclopedia of Type Strains, Phase III (KMG-III): the genomes of soil and plant-associated and newly described type strains.</title>
        <authorList>
            <person name="Whitman W."/>
        </authorList>
    </citation>
    <scope>NUCLEOTIDE SEQUENCE</scope>
    <source>
        <strain evidence="3">ANL 6-2</strain>
    </source>
</reference>
<sequence length="175" mass="19070">MNDNHGPPRINPTNLFTGIALVMIGLFIWFWLIPNGVRIPSRVPNPALSPAFWPQIIALIIGLSGAWMALESVIPGKHTQGTPVADDDDALRWERAGALRLGVAIILLLPYYLAVREFGLLLPSIVAFIIYSLLAGERRLLTLLVLGIAVPTIITVFFIKAASILIPLGPLDAMF</sequence>
<dbReference type="EMBL" id="JALJXV010000020">
    <property type="protein sequence ID" value="MCP1677255.1"/>
    <property type="molecule type" value="Genomic_DNA"/>
</dbReference>
<comment type="caution">
    <text evidence="3">The sequence shown here is derived from an EMBL/GenBank/DDBJ whole genome shotgun (WGS) entry which is preliminary data.</text>
</comment>
<evidence type="ECO:0000259" key="2">
    <source>
        <dbReference type="Pfam" id="PF07331"/>
    </source>
</evidence>
<feature type="transmembrane region" description="Helical" evidence="1">
    <location>
        <begin position="97"/>
        <end position="114"/>
    </location>
</feature>
<name>A0AAE3KCQ9_9GAMM</name>
<accession>A0AAE3KCQ9</accession>
<dbReference type="AlphaFoldDB" id="A0AAE3KCQ9"/>
<keyword evidence="1" id="KW-0472">Membrane</keyword>
<keyword evidence="4" id="KW-1185">Reference proteome</keyword>
<feature type="transmembrane region" description="Helical" evidence="1">
    <location>
        <begin position="143"/>
        <end position="166"/>
    </location>
</feature>
<evidence type="ECO:0000313" key="4">
    <source>
        <dbReference type="Proteomes" id="UP001205843"/>
    </source>
</evidence>
<keyword evidence="1" id="KW-1133">Transmembrane helix</keyword>
<feature type="transmembrane region" description="Helical" evidence="1">
    <location>
        <begin position="12"/>
        <end position="32"/>
    </location>
</feature>
<evidence type="ECO:0000313" key="3">
    <source>
        <dbReference type="EMBL" id="MCP1677255.1"/>
    </source>
</evidence>
<dbReference type="Proteomes" id="UP001205843">
    <property type="component" value="Unassembled WGS sequence"/>
</dbReference>
<dbReference type="RefSeq" id="WP_253485871.1">
    <property type="nucleotide sequence ID" value="NZ_JALJXV010000020.1"/>
</dbReference>
<evidence type="ECO:0000256" key="1">
    <source>
        <dbReference type="SAM" id="Phobius"/>
    </source>
</evidence>
<gene>
    <name evidence="3" type="ORF">J2T57_004434</name>
</gene>
<protein>
    <recommendedName>
        <fullName evidence="2">DUF1468 domain-containing protein</fullName>
    </recommendedName>
</protein>
<dbReference type="InterPro" id="IPR009936">
    <property type="entry name" value="DUF1468"/>
</dbReference>
<feature type="domain" description="DUF1468" evidence="2">
    <location>
        <begin position="19"/>
        <end position="161"/>
    </location>
</feature>
<feature type="transmembrane region" description="Helical" evidence="1">
    <location>
        <begin position="120"/>
        <end position="136"/>
    </location>
</feature>